<evidence type="ECO:0000259" key="8">
    <source>
        <dbReference type="Pfam" id="PF07195"/>
    </source>
</evidence>
<sequence>MRIGGLASGMDTQQMITDLMKAERMPLDKLIQRRTTLEWQRDAYRDINLQITNLRDSFRATGLGLQATFLQKSVNSSNQSVVRATATANAPNTSVQMNVQRLATASTYVSQNTLSAEVQDLELKDWNVPGLTFENGVANFEMTVKDPSTGESRVASFQLKETDKLSNVLTTLNSSSLGFNAYMDQNAAADSPQIVLNMRNTGANSDINFDQVGEEGDSTKLNNGLALFQSLGFTTVSPTEEGETSTTLSLEGGRPGTNARFTLNGHTTERTTNQFTINGVNYSLTGVSSSPDEITMITTQTNTDKIFEDIMKFVEQYNELVDKINGSVNEPRHRDFPPLTDEQRREMTEYEVEMWEEKAKSGLLRGDSALNSALSQMRSAMFSVVGVQGDLIRDLSQIGLVSSPNYMDGGKIVLDHTAREMPNGERMTGEDRLRYYIENHGEELYGFFMGDGPEASDKGILRKLRPALEGAMDRITSRAGREGRTNHQFTLGRELINVEDRITNFERRLQQTEQRYWNQFTAMETAMAQMNSQAEQMWAMVSGMMGN</sequence>
<accession>E6TS73</accession>
<dbReference type="PANTHER" id="PTHR30288">
    <property type="entry name" value="FLAGELLAR CAP/ASSEMBLY PROTEIN FLID"/>
    <property type="match status" value="1"/>
</dbReference>
<protein>
    <recommendedName>
        <fullName evidence="5">Flagellar hook-associated protein 2</fullName>
        <shortName evidence="5">HAP2</shortName>
    </recommendedName>
    <alternativeName>
        <fullName evidence="5">Flagellar cap protein</fullName>
    </alternativeName>
</protein>
<dbReference type="GO" id="GO:0005576">
    <property type="term" value="C:extracellular region"/>
    <property type="evidence" value="ECO:0007669"/>
    <property type="project" value="UniProtKB-SubCell"/>
</dbReference>
<dbReference type="EMBL" id="CP002394">
    <property type="protein sequence ID" value="ADU31842.1"/>
    <property type="molecule type" value="Genomic_DNA"/>
</dbReference>
<comment type="subcellular location">
    <subcellularLocation>
        <location evidence="5">Secreted</location>
    </subcellularLocation>
    <subcellularLocation>
        <location evidence="5">Bacterial flagellum</location>
    </subcellularLocation>
</comment>
<evidence type="ECO:0000256" key="6">
    <source>
        <dbReference type="SAM" id="MobiDB-lite"/>
    </source>
</evidence>
<dbReference type="OrthoDB" id="9776025at2"/>
<comment type="function">
    <text evidence="5">Required for morphogenesis and for the elongation of the flagellar filament by facilitating polymerization of the flagellin monomers at the tip of growing filament. Forms a capping structure, which prevents flagellin subunits (transported through the central channel of the flagellum) from leaking out without polymerization at the distal end.</text>
</comment>
<keyword evidence="10" id="KW-1185">Reference proteome</keyword>
<keyword evidence="4 5" id="KW-0975">Bacterial flagellum</keyword>
<feature type="region of interest" description="Disordered" evidence="6">
    <location>
        <begin position="236"/>
        <end position="257"/>
    </location>
</feature>
<organism evidence="9 10">
    <name type="scientific">Evansella cellulosilytica (strain ATCC 21833 / DSM 2522 / FERM P-1141 / JCM 9156 / N-4)</name>
    <name type="common">Bacillus cellulosilyticus</name>
    <dbReference type="NCBI Taxonomy" id="649639"/>
    <lineage>
        <taxon>Bacteria</taxon>
        <taxon>Bacillati</taxon>
        <taxon>Bacillota</taxon>
        <taxon>Bacilli</taxon>
        <taxon>Bacillales</taxon>
        <taxon>Bacillaceae</taxon>
        <taxon>Evansella</taxon>
    </lineage>
</organism>
<evidence type="ECO:0000256" key="2">
    <source>
        <dbReference type="ARBA" id="ARBA00011255"/>
    </source>
</evidence>
<dbReference type="Proteomes" id="UP000001401">
    <property type="component" value="Chromosome"/>
</dbReference>
<evidence type="ECO:0000256" key="1">
    <source>
        <dbReference type="ARBA" id="ARBA00009764"/>
    </source>
</evidence>
<dbReference type="GO" id="GO:0071973">
    <property type="term" value="P:bacterial-type flagellum-dependent cell motility"/>
    <property type="evidence" value="ECO:0007669"/>
    <property type="project" value="TreeGrafter"/>
</dbReference>
<reference evidence="9 10" key="1">
    <citation type="submission" date="2010-12" db="EMBL/GenBank/DDBJ databases">
        <title>Complete sequence of Bacillus cellulosilyticus DSM 2522.</title>
        <authorList>
            <consortium name="US DOE Joint Genome Institute"/>
            <person name="Lucas S."/>
            <person name="Copeland A."/>
            <person name="Lapidus A."/>
            <person name="Cheng J.-F."/>
            <person name="Bruce D."/>
            <person name="Goodwin L."/>
            <person name="Pitluck S."/>
            <person name="Chertkov O."/>
            <person name="Detter J.C."/>
            <person name="Han C."/>
            <person name="Tapia R."/>
            <person name="Land M."/>
            <person name="Hauser L."/>
            <person name="Jeffries C."/>
            <person name="Kyrpides N."/>
            <person name="Ivanova N."/>
            <person name="Mikhailova N."/>
            <person name="Brumm P."/>
            <person name="Mead D."/>
            <person name="Woyke T."/>
        </authorList>
    </citation>
    <scope>NUCLEOTIDE SEQUENCE [LARGE SCALE GENOMIC DNA]</scope>
    <source>
        <strain evidence="10">ATCC 21833 / DSM 2522 / FERM P-1141 / JCM 9156 / N-4</strain>
    </source>
</reference>
<dbReference type="eggNOG" id="COG1345">
    <property type="taxonomic scope" value="Bacteria"/>
</dbReference>
<dbReference type="AlphaFoldDB" id="E6TS73"/>
<gene>
    <name evidence="9" type="ordered locus">Bcell_3601</name>
</gene>
<keyword evidence="5" id="KW-0964">Secreted</keyword>
<keyword evidence="9" id="KW-0969">Cilium</keyword>
<evidence type="ECO:0000256" key="3">
    <source>
        <dbReference type="ARBA" id="ARBA00023054"/>
    </source>
</evidence>
<evidence type="ECO:0000313" key="10">
    <source>
        <dbReference type="Proteomes" id="UP000001401"/>
    </source>
</evidence>
<dbReference type="InterPro" id="IPR040026">
    <property type="entry name" value="FliD"/>
</dbReference>
<name>E6TS73_EVAC2</name>
<dbReference type="KEGG" id="bco:Bcell_3601"/>
<dbReference type="GO" id="GO:0009421">
    <property type="term" value="C:bacterial-type flagellum filament cap"/>
    <property type="evidence" value="ECO:0007669"/>
    <property type="project" value="InterPro"/>
</dbReference>
<dbReference type="PANTHER" id="PTHR30288:SF0">
    <property type="entry name" value="FLAGELLAR HOOK-ASSOCIATED PROTEIN 2"/>
    <property type="match status" value="1"/>
</dbReference>
<proteinExistence type="inferred from homology"/>
<comment type="subunit">
    <text evidence="2 5">Homopentamer.</text>
</comment>
<dbReference type="NCBIfam" id="NF005833">
    <property type="entry name" value="PRK07737.1"/>
    <property type="match status" value="1"/>
</dbReference>
<dbReference type="InterPro" id="IPR003481">
    <property type="entry name" value="FliD_N"/>
</dbReference>
<keyword evidence="3" id="KW-0175">Coiled coil</keyword>
<evidence type="ECO:0000256" key="5">
    <source>
        <dbReference type="RuleBase" id="RU362066"/>
    </source>
</evidence>
<dbReference type="GO" id="GO:0009424">
    <property type="term" value="C:bacterial-type flagellum hook"/>
    <property type="evidence" value="ECO:0007669"/>
    <property type="project" value="UniProtKB-UniRule"/>
</dbReference>
<keyword evidence="9" id="KW-0966">Cell projection</keyword>
<dbReference type="HOGENOM" id="CLU_015182_0_2_9"/>
<dbReference type="STRING" id="649639.Bcell_3601"/>
<dbReference type="InterPro" id="IPR010809">
    <property type="entry name" value="FliD_C"/>
</dbReference>
<dbReference type="Pfam" id="PF02465">
    <property type="entry name" value="FliD_N"/>
    <property type="match status" value="1"/>
</dbReference>
<dbReference type="Pfam" id="PF07195">
    <property type="entry name" value="FliD_C"/>
    <property type="match status" value="1"/>
</dbReference>
<dbReference type="GO" id="GO:0007155">
    <property type="term" value="P:cell adhesion"/>
    <property type="evidence" value="ECO:0007669"/>
    <property type="project" value="InterPro"/>
</dbReference>
<feature type="domain" description="Flagellar hook-associated protein 2 N-terminal" evidence="7">
    <location>
        <begin position="8"/>
        <end position="105"/>
    </location>
</feature>
<feature type="domain" description="Flagellar hook-associated protein 2 C-terminal" evidence="8">
    <location>
        <begin position="256"/>
        <end position="532"/>
    </location>
</feature>
<dbReference type="RefSeq" id="WP_013490173.1">
    <property type="nucleotide sequence ID" value="NC_014829.1"/>
</dbReference>
<comment type="similarity">
    <text evidence="1 5">Belongs to the FliD family.</text>
</comment>
<keyword evidence="9" id="KW-0282">Flagellum</keyword>
<evidence type="ECO:0000313" key="9">
    <source>
        <dbReference type="EMBL" id="ADU31842.1"/>
    </source>
</evidence>
<evidence type="ECO:0000259" key="7">
    <source>
        <dbReference type="Pfam" id="PF02465"/>
    </source>
</evidence>
<evidence type="ECO:0000256" key="4">
    <source>
        <dbReference type="ARBA" id="ARBA00023143"/>
    </source>
</evidence>